<reference evidence="3" key="1">
    <citation type="submission" date="2022-03" db="EMBL/GenBank/DDBJ databases">
        <title>A functionally conserved STORR gene fusion in Papaver species that diverged 16.8 million years ago.</title>
        <authorList>
            <person name="Catania T."/>
        </authorList>
    </citation>
    <scope>NUCLEOTIDE SEQUENCE</scope>
    <source>
        <strain evidence="3">S-191538</strain>
    </source>
</reference>
<dbReference type="InterPro" id="IPR000916">
    <property type="entry name" value="Bet_v_I/MLP"/>
</dbReference>
<dbReference type="SUPFAM" id="SSF55961">
    <property type="entry name" value="Bet v1-like"/>
    <property type="match status" value="1"/>
</dbReference>
<dbReference type="InterPro" id="IPR023393">
    <property type="entry name" value="START-like_dom_sf"/>
</dbReference>
<evidence type="ECO:0000313" key="3">
    <source>
        <dbReference type="EMBL" id="MCL7045458.1"/>
    </source>
</evidence>
<evidence type="ECO:0000256" key="1">
    <source>
        <dbReference type="ARBA" id="ARBA00038242"/>
    </source>
</evidence>
<proteinExistence type="inferred from homology"/>
<dbReference type="Gene3D" id="3.30.530.20">
    <property type="match status" value="1"/>
</dbReference>
<dbReference type="InterPro" id="IPR052006">
    <property type="entry name" value="MLP-like"/>
</dbReference>
<comment type="similarity">
    <text evidence="1">Belongs to the MLP family.</text>
</comment>
<dbReference type="AlphaFoldDB" id="A0AA41VQP0"/>
<dbReference type="Proteomes" id="UP001177140">
    <property type="component" value="Unassembled WGS sequence"/>
</dbReference>
<evidence type="ECO:0000313" key="4">
    <source>
        <dbReference type="Proteomes" id="UP001177140"/>
    </source>
</evidence>
<dbReference type="EMBL" id="JAJJMA010270014">
    <property type="protein sequence ID" value="MCL7045458.1"/>
    <property type="molecule type" value="Genomic_DNA"/>
</dbReference>
<sequence>MAHHGTSSLVGKLVTELEVHCDPEKYYNIYKHHQEVPKAIPHLFTGCELLKGDGISSGSVKKWDFIIDGKPMSATLEATHTDETRTVHHRLFDGDLMKDYKKFDSILQADPNPKGKGSIVSWSFVYEKRNEDSPAPFAYLPFVHQAIEDMSKYLCA</sequence>
<dbReference type="PANTHER" id="PTHR31338">
    <property type="entry name" value="POLYKETIDE CYCLASE/DEHYDRASE AND LIPID TRANSPORT SUPERFAMILY PROTEIN"/>
    <property type="match status" value="1"/>
</dbReference>
<name>A0AA41VQP0_PAPNU</name>
<evidence type="ECO:0000259" key="2">
    <source>
        <dbReference type="SMART" id="SM01037"/>
    </source>
</evidence>
<dbReference type="PANTHER" id="PTHR31338:SF16">
    <property type="entry name" value="POLYKETIDE CYCLASE_DEHYDRASE AND LIPID TRANSPORT SUPERFAMILY PROTEIN"/>
    <property type="match status" value="1"/>
</dbReference>
<gene>
    <name evidence="3" type="ORF">MKW94_025234</name>
</gene>
<comment type="caution">
    <text evidence="3">The sequence shown here is derived from an EMBL/GenBank/DDBJ whole genome shotgun (WGS) entry which is preliminary data.</text>
</comment>
<feature type="domain" description="Bet v I/Major latex protein" evidence="2">
    <location>
        <begin position="8"/>
        <end position="156"/>
    </location>
</feature>
<accession>A0AA41VQP0</accession>
<keyword evidence="4" id="KW-1185">Reference proteome</keyword>
<dbReference type="Pfam" id="PF00407">
    <property type="entry name" value="Bet_v_1"/>
    <property type="match status" value="1"/>
</dbReference>
<dbReference type="SMART" id="SM01037">
    <property type="entry name" value="Bet_v_1"/>
    <property type="match status" value="1"/>
</dbReference>
<dbReference type="GO" id="GO:0006952">
    <property type="term" value="P:defense response"/>
    <property type="evidence" value="ECO:0007669"/>
    <property type="project" value="InterPro"/>
</dbReference>
<protein>
    <recommendedName>
        <fullName evidence="2">Bet v I/Major latex protein domain-containing protein</fullName>
    </recommendedName>
</protein>
<organism evidence="3 4">
    <name type="scientific">Papaver nudicaule</name>
    <name type="common">Iceland poppy</name>
    <dbReference type="NCBI Taxonomy" id="74823"/>
    <lineage>
        <taxon>Eukaryota</taxon>
        <taxon>Viridiplantae</taxon>
        <taxon>Streptophyta</taxon>
        <taxon>Embryophyta</taxon>
        <taxon>Tracheophyta</taxon>
        <taxon>Spermatophyta</taxon>
        <taxon>Magnoliopsida</taxon>
        <taxon>Ranunculales</taxon>
        <taxon>Papaveraceae</taxon>
        <taxon>Papaveroideae</taxon>
        <taxon>Papaver</taxon>
    </lineage>
</organism>